<sequence length="156" mass="17372">MTTQQLTPYPRQQLAAQPIGYWTGAAHREVVGRIRRELATESLTQPHWWILNHVAAAPAHWTRSALAAKLTRYDDQGIDFAEVFADLASRGWTTEDTTGTLTLTEAGEAGRVRAKERNLRAHEETHAGITEEEYVATLDVLRRVIANLGGDSDLPE</sequence>
<organism evidence="1 2">
    <name type="scientific">Streptomyces liliifuscus</name>
    <dbReference type="NCBI Taxonomy" id="2797636"/>
    <lineage>
        <taxon>Bacteria</taxon>
        <taxon>Bacillati</taxon>
        <taxon>Actinomycetota</taxon>
        <taxon>Actinomycetes</taxon>
        <taxon>Kitasatosporales</taxon>
        <taxon>Streptomycetaceae</taxon>
        <taxon>Streptomyces</taxon>
    </lineage>
</organism>
<evidence type="ECO:0000313" key="1">
    <source>
        <dbReference type="EMBL" id="QQM41660.1"/>
    </source>
</evidence>
<evidence type="ECO:0000313" key="2">
    <source>
        <dbReference type="Proteomes" id="UP000595636"/>
    </source>
</evidence>
<dbReference type="InterPro" id="IPR036390">
    <property type="entry name" value="WH_DNA-bd_sf"/>
</dbReference>
<keyword evidence="2" id="KW-1185">Reference proteome</keyword>
<dbReference type="Proteomes" id="UP000595636">
    <property type="component" value="Chromosome"/>
</dbReference>
<dbReference type="SUPFAM" id="SSF46785">
    <property type="entry name" value="Winged helix' DNA-binding domain"/>
    <property type="match status" value="1"/>
</dbReference>
<reference evidence="1 2" key="1">
    <citation type="submission" date="2020-12" db="EMBL/GenBank/DDBJ databases">
        <title>A novel species.</title>
        <authorList>
            <person name="Li K."/>
        </authorList>
    </citation>
    <scope>NUCLEOTIDE SEQUENCE [LARGE SCALE GENOMIC DNA]</scope>
    <source>
        <strain evidence="1 2">ZYC-3</strain>
    </source>
</reference>
<protein>
    <submittedName>
        <fullName evidence="1">MarR family transcriptional regulator</fullName>
    </submittedName>
</protein>
<gene>
    <name evidence="1" type="ORF">JEQ17_20860</name>
</gene>
<dbReference type="RefSeq" id="WP_200396650.1">
    <property type="nucleotide sequence ID" value="NZ_CP066831.1"/>
</dbReference>
<name>A0A7T7KWX5_9ACTN</name>
<dbReference type="KEGG" id="slf:JEQ17_20860"/>
<accession>A0A7T7KWX5</accession>
<proteinExistence type="predicted"/>
<dbReference type="InterPro" id="IPR036388">
    <property type="entry name" value="WH-like_DNA-bd_sf"/>
</dbReference>
<dbReference type="AlphaFoldDB" id="A0A7T7KWX5"/>
<dbReference type="Gene3D" id="1.10.10.10">
    <property type="entry name" value="Winged helix-like DNA-binding domain superfamily/Winged helix DNA-binding domain"/>
    <property type="match status" value="1"/>
</dbReference>
<dbReference type="EMBL" id="CP066831">
    <property type="protein sequence ID" value="QQM41660.1"/>
    <property type="molecule type" value="Genomic_DNA"/>
</dbReference>